<dbReference type="AlphaFoldDB" id="A0A183F035"/>
<protein>
    <submittedName>
        <fullName evidence="3">Secreted protein</fullName>
    </submittedName>
</protein>
<keyword evidence="2" id="KW-1185">Reference proteome</keyword>
<proteinExistence type="predicted"/>
<organism evidence="3">
    <name type="scientific">Gongylonema pulchrum</name>
    <dbReference type="NCBI Taxonomy" id="637853"/>
    <lineage>
        <taxon>Eukaryota</taxon>
        <taxon>Metazoa</taxon>
        <taxon>Ecdysozoa</taxon>
        <taxon>Nematoda</taxon>
        <taxon>Chromadorea</taxon>
        <taxon>Rhabditida</taxon>
        <taxon>Spirurina</taxon>
        <taxon>Spiruromorpha</taxon>
        <taxon>Spiruroidea</taxon>
        <taxon>Gongylonematidae</taxon>
        <taxon>Gongylonema</taxon>
    </lineage>
</organism>
<sequence length="70" mass="8343">METGRWQLTGFIRCSKLCIMGFFFSKLQAVLDLTDIEQRVPKWIRLYSCSETKTGYRCAHLSRIRYFQTL</sequence>
<dbReference type="Proteomes" id="UP000271098">
    <property type="component" value="Unassembled WGS sequence"/>
</dbReference>
<evidence type="ECO:0000313" key="1">
    <source>
        <dbReference type="EMBL" id="VDN45744.1"/>
    </source>
</evidence>
<reference evidence="1 2" key="2">
    <citation type="submission" date="2018-11" db="EMBL/GenBank/DDBJ databases">
        <authorList>
            <consortium name="Pathogen Informatics"/>
        </authorList>
    </citation>
    <scope>NUCLEOTIDE SEQUENCE [LARGE SCALE GENOMIC DNA]</scope>
</reference>
<dbReference type="WBParaSite" id="GPUH_0002660601-mRNA-1">
    <property type="protein sequence ID" value="GPUH_0002660601-mRNA-1"/>
    <property type="gene ID" value="GPUH_0002660601"/>
</dbReference>
<evidence type="ECO:0000313" key="2">
    <source>
        <dbReference type="Proteomes" id="UP000271098"/>
    </source>
</evidence>
<dbReference type="EMBL" id="UYRT01111941">
    <property type="protein sequence ID" value="VDN45744.1"/>
    <property type="molecule type" value="Genomic_DNA"/>
</dbReference>
<gene>
    <name evidence="1" type="ORF">GPUH_LOCUS26574</name>
</gene>
<accession>A0A183F035</accession>
<evidence type="ECO:0000313" key="3">
    <source>
        <dbReference type="WBParaSite" id="GPUH_0002660601-mRNA-1"/>
    </source>
</evidence>
<reference evidence="3" key="1">
    <citation type="submission" date="2016-06" db="UniProtKB">
        <authorList>
            <consortium name="WormBaseParasite"/>
        </authorList>
    </citation>
    <scope>IDENTIFICATION</scope>
</reference>
<name>A0A183F035_9BILA</name>